<keyword evidence="2" id="KW-1185">Reference proteome</keyword>
<protein>
    <submittedName>
        <fullName evidence="1">Uncharacterized protein</fullName>
    </submittedName>
</protein>
<accession>A0ABR9SL41</accession>
<organism evidence="1 2">
    <name type="scientific">Pseudomonas cyclaminis</name>
    <dbReference type="NCBI Taxonomy" id="2781239"/>
    <lineage>
        <taxon>Bacteria</taxon>
        <taxon>Pseudomonadati</taxon>
        <taxon>Pseudomonadota</taxon>
        <taxon>Gammaproteobacteria</taxon>
        <taxon>Pseudomonadales</taxon>
        <taxon>Pseudomonadaceae</taxon>
        <taxon>Pseudomonas</taxon>
    </lineage>
</organism>
<name>A0ABR9SL41_9PSED</name>
<evidence type="ECO:0000313" key="1">
    <source>
        <dbReference type="EMBL" id="MBE8589632.1"/>
    </source>
</evidence>
<dbReference type="RefSeq" id="WP_183140517.1">
    <property type="nucleotide sequence ID" value="NZ_JADDUM010000010.1"/>
</dbReference>
<comment type="caution">
    <text evidence="1">The sequence shown here is derived from an EMBL/GenBank/DDBJ whole genome shotgun (WGS) entry which is preliminary data.</text>
</comment>
<dbReference type="Proteomes" id="UP000613075">
    <property type="component" value="Unassembled WGS sequence"/>
</dbReference>
<proteinExistence type="predicted"/>
<reference evidence="1 2" key="1">
    <citation type="submission" date="2020-10" db="EMBL/GenBank/DDBJ databases">
        <title>The draft genomes of Cyclamen pathogen Pseudomonas sp.</title>
        <authorList>
            <person name="Fujikawa T."/>
            <person name="Sawada H."/>
        </authorList>
    </citation>
    <scope>NUCLEOTIDE SEQUENCE [LARGE SCALE GENOMIC DNA]</scope>
    <source>
        <strain evidence="1 2">MAFF 301449</strain>
    </source>
</reference>
<gene>
    <name evidence="1" type="ORF">IQK56_01050</name>
</gene>
<sequence length="46" mass="5070">MENSEQDDDRADLTGFAFKVKAATSKVTKASIRPTDSIETAYELDC</sequence>
<dbReference type="EMBL" id="JADDUM010000010">
    <property type="protein sequence ID" value="MBE8589632.1"/>
    <property type="molecule type" value="Genomic_DNA"/>
</dbReference>
<evidence type="ECO:0000313" key="2">
    <source>
        <dbReference type="Proteomes" id="UP000613075"/>
    </source>
</evidence>